<organism evidence="1">
    <name type="scientific">marine metagenome</name>
    <dbReference type="NCBI Taxonomy" id="408172"/>
    <lineage>
        <taxon>unclassified sequences</taxon>
        <taxon>metagenomes</taxon>
        <taxon>ecological metagenomes</taxon>
    </lineage>
</organism>
<proteinExistence type="predicted"/>
<evidence type="ECO:0000313" key="1">
    <source>
        <dbReference type="EMBL" id="SVE01768.1"/>
    </source>
</evidence>
<dbReference type="EMBL" id="UINC01188516">
    <property type="protein sequence ID" value="SVE01768.1"/>
    <property type="molecule type" value="Genomic_DNA"/>
</dbReference>
<gene>
    <name evidence="1" type="ORF">METZ01_LOCUS454622</name>
</gene>
<dbReference type="AlphaFoldDB" id="A0A383A444"/>
<accession>A0A383A444</accession>
<reference evidence="1" key="1">
    <citation type="submission" date="2018-05" db="EMBL/GenBank/DDBJ databases">
        <authorList>
            <person name="Lanie J.A."/>
            <person name="Ng W.-L."/>
            <person name="Kazmierczak K.M."/>
            <person name="Andrzejewski T.M."/>
            <person name="Davidsen T.M."/>
            <person name="Wayne K.J."/>
            <person name="Tettelin H."/>
            <person name="Glass J.I."/>
            <person name="Rusch D."/>
            <person name="Podicherti R."/>
            <person name="Tsui H.-C.T."/>
            <person name="Winkler M.E."/>
        </authorList>
    </citation>
    <scope>NUCLEOTIDE SEQUENCE</scope>
</reference>
<name>A0A383A444_9ZZZZ</name>
<sequence>MPKTATEKFNQEYQEVVKVLEKSFSDMKAGDKMLISSPKSIASYIYKIPYGEQKTIKQMRHELALSSHAHNTCPLTTGIFLRVAIEASLEGCQSIEGNTLPFWRLFDEKYPLVKKLGIDSNFIQTKRKDENLVPPSQ</sequence>
<protein>
    <submittedName>
        <fullName evidence="1">Uncharacterized protein</fullName>
    </submittedName>
</protein>